<proteinExistence type="predicted"/>
<feature type="transmembrane region" description="Helical" evidence="8">
    <location>
        <begin position="80"/>
        <end position="99"/>
    </location>
</feature>
<feature type="transmembrane region" description="Helical" evidence="8">
    <location>
        <begin position="241"/>
        <end position="261"/>
    </location>
</feature>
<evidence type="ECO:0000256" key="5">
    <source>
        <dbReference type="ARBA" id="ARBA00022989"/>
    </source>
</evidence>
<evidence type="ECO:0000256" key="8">
    <source>
        <dbReference type="SAM" id="Phobius"/>
    </source>
</evidence>
<feature type="binding site" evidence="7">
    <location>
        <position position="214"/>
    </location>
    <ligand>
        <name>Mg(2+)</name>
        <dbReference type="ChEBI" id="CHEBI:18420"/>
    </ligand>
</feature>
<feature type="binding site" evidence="7">
    <location>
        <position position="153"/>
    </location>
    <ligand>
        <name>Mg(2+)</name>
        <dbReference type="ChEBI" id="CHEBI:18420"/>
    </ligand>
</feature>
<feature type="transmembrane region" description="Helical" evidence="8">
    <location>
        <begin position="161"/>
        <end position="178"/>
    </location>
</feature>
<accession>B2KD51</accession>
<gene>
    <name evidence="9" type="ordered locus">Emin_0892</name>
</gene>
<dbReference type="Pfam" id="PF00953">
    <property type="entry name" value="Glycos_transf_4"/>
    <property type="match status" value="1"/>
</dbReference>
<evidence type="ECO:0000256" key="2">
    <source>
        <dbReference type="ARBA" id="ARBA00022475"/>
    </source>
</evidence>
<evidence type="ECO:0000256" key="7">
    <source>
        <dbReference type="PIRSR" id="PIRSR600715-1"/>
    </source>
</evidence>
<keyword evidence="5 8" id="KW-1133">Transmembrane helix</keyword>
<reference evidence="9 10" key="1">
    <citation type="journal article" date="2009" name="Appl. Environ. Microbiol.">
        <title>Genomic analysis of 'Elusimicrobium minutum,' the first cultivated representative of the phylum 'Elusimicrobia' (formerly termite group 1).</title>
        <authorList>
            <person name="Herlemann D.P.R."/>
            <person name="Geissinger O."/>
            <person name="Ikeda-Ohtsubo W."/>
            <person name="Kunin V."/>
            <person name="Sun H."/>
            <person name="Lapidus A."/>
            <person name="Hugenholtz P."/>
            <person name="Brune A."/>
        </authorList>
    </citation>
    <scope>NUCLEOTIDE SEQUENCE [LARGE SCALE GENOMIC DNA]</scope>
    <source>
        <strain evidence="9 10">Pei191</strain>
    </source>
</reference>
<keyword evidence="4 8" id="KW-0812">Transmembrane</keyword>
<feature type="transmembrane region" description="Helical" evidence="8">
    <location>
        <begin position="184"/>
        <end position="203"/>
    </location>
</feature>
<evidence type="ECO:0000256" key="1">
    <source>
        <dbReference type="ARBA" id="ARBA00004651"/>
    </source>
</evidence>
<keyword evidence="7" id="KW-0479">Metal-binding</keyword>
<dbReference type="GO" id="GO:0046872">
    <property type="term" value="F:metal ion binding"/>
    <property type="evidence" value="ECO:0007669"/>
    <property type="project" value="UniProtKB-KW"/>
</dbReference>
<comment type="cofactor">
    <cofactor evidence="7">
        <name>Mg(2+)</name>
        <dbReference type="ChEBI" id="CHEBI:18420"/>
    </cofactor>
</comment>
<feature type="transmembrane region" description="Helical" evidence="8">
    <location>
        <begin position="134"/>
        <end position="154"/>
    </location>
</feature>
<dbReference type="InterPro" id="IPR000715">
    <property type="entry name" value="Glycosyl_transferase_4"/>
</dbReference>
<dbReference type="GO" id="GO:0009103">
    <property type="term" value="P:lipopolysaccharide biosynthetic process"/>
    <property type="evidence" value="ECO:0007669"/>
    <property type="project" value="TreeGrafter"/>
</dbReference>
<sequence length="342" mass="36960">MQNLSTYVFCTLCALLISSILAPALVFITNGRFTDKPGGIKNHIGNIPLVGGTAIVAGFFISLLIIRFTTDFPSGTLHSLRGIFLGGFIIYFTGIVDDLKKPKGINPGLKLLGQAAAAYILIHYGIKINFIENVWIANTLTLIWIIGLTNAFNLLDIMDGLSVSQAACASLFFIIIALPSEHIYVNFTAAALLGAALGFWPYNHSKRQKIFMGDGGSMFLGFVLAAVSLGTEYSAKNPMAVLAPILILAVPLWDTGFVFLVRTIQGKNPFLGSPDHAVILLRNKGLTPNTILALFLTASIGYGALALIVINVSDFWTYIIFAFSMVDMTAAAHMIYKFKGLK</sequence>
<dbReference type="PANTHER" id="PTHR22926">
    <property type="entry name" value="PHOSPHO-N-ACETYLMURAMOYL-PENTAPEPTIDE-TRANSFERASE"/>
    <property type="match status" value="1"/>
</dbReference>
<feature type="transmembrane region" description="Helical" evidence="8">
    <location>
        <begin position="210"/>
        <end position="229"/>
    </location>
</feature>
<feature type="transmembrane region" description="Helical" evidence="8">
    <location>
        <begin position="6"/>
        <end position="28"/>
    </location>
</feature>
<organism evidence="9 10">
    <name type="scientific">Elusimicrobium minutum (strain Pei191)</name>
    <dbReference type="NCBI Taxonomy" id="445932"/>
    <lineage>
        <taxon>Bacteria</taxon>
        <taxon>Pseudomonadati</taxon>
        <taxon>Elusimicrobiota</taxon>
        <taxon>Elusimicrobia</taxon>
        <taxon>Elusimicrobiales</taxon>
        <taxon>Elusimicrobiaceae</taxon>
        <taxon>Elusimicrobium</taxon>
    </lineage>
</organism>
<keyword evidence="2" id="KW-1003">Cell membrane</keyword>
<evidence type="ECO:0000256" key="6">
    <source>
        <dbReference type="ARBA" id="ARBA00023136"/>
    </source>
</evidence>
<feature type="transmembrane region" description="Helical" evidence="8">
    <location>
        <begin position="49"/>
        <end position="68"/>
    </location>
</feature>
<evidence type="ECO:0000256" key="4">
    <source>
        <dbReference type="ARBA" id="ARBA00022692"/>
    </source>
</evidence>
<keyword evidence="7" id="KW-0460">Magnesium</keyword>
<dbReference type="CDD" id="cd06853">
    <property type="entry name" value="GT_WecA_like"/>
    <property type="match status" value="1"/>
</dbReference>
<keyword evidence="6 8" id="KW-0472">Membrane</keyword>
<dbReference type="STRING" id="445932.Emin_0892"/>
<dbReference type="GO" id="GO:0071555">
    <property type="term" value="P:cell wall organization"/>
    <property type="evidence" value="ECO:0007669"/>
    <property type="project" value="TreeGrafter"/>
</dbReference>
<feature type="transmembrane region" description="Helical" evidence="8">
    <location>
        <begin position="316"/>
        <end position="336"/>
    </location>
</feature>
<comment type="subcellular location">
    <subcellularLocation>
        <location evidence="1">Cell membrane</location>
        <topology evidence="1">Multi-pass membrane protein</topology>
    </subcellularLocation>
</comment>
<evidence type="ECO:0000256" key="3">
    <source>
        <dbReference type="ARBA" id="ARBA00022679"/>
    </source>
</evidence>
<evidence type="ECO:0000313" key="9">
    <source>
        <dbReference type="EMBL" id="ACC98447.1"/>
    </source>
</evidence>
<dbReference type="GO" id="GO:0005886">
    <property type="term" value="C:plasma membrane"/>
    <property type="evidence" value="ECO:0007669"/>
    <property type="project" value="UniProtKB-SubCell"/>
</dbReference>
<dbReference type="GO" id="GO:0016780">
    <property type="term" value="F:phosphotransferase activity, for other substituted phosphate groups"/>
    <property type="evidence" value="ECO:0007669"/>
    <property type="project" value="InterPro"/>
</dbReference>
<protein>
    <submittedName>
        <fullName evidence="9">UDP-N-acetylmuramyl pentapeptide phosphotransferase/UDP-N-acetylglucosamine-1-phosphate transferase</fullName>
    </submittedName>
</protein>
<evidence type="ECO:0000313" key="10">
    <source>
        <dbReference type="Proteomes" id="UP000001029"/>
    </source>
</evidence>
<keyword evidence="10" id="KW-1185">Reference proteome</keyword>
<dbReference type="OrthoDB" id="9783652at2"/>
<dbReference type="EMBL" id="CP001055">
    <property type="protein sequence ID" value="ACC98447.1"/>
    <property type="molecule type" value="Genomic_DNA"/>
</dbReference>
<feature type="transmembrane region" description="Helical" evidence="8">
    <location>
        <begin position="291"/>
        <end position="310"/>
    </location>
</feature>
<name>B2KD51_ELUMP</name>
<dbReference type="Proteomes" id="UP000001029">
    <property type="component" value="Chromosome"/>
</dbReference>
<keyword evidence="3 9" id="KW-0808">Transferase</keyword>
<dbReference type="KEGG" id="emi:Emin_0892"/>
<dbReference type="GO" id="GO:0044038">
    <property type="term" value="P:cell wall macromolecule biosynthetic process"/>
    <property type="evidence" value="ECO:0007669"/>
    <property type="project" value="TreeGrafter"/>
</dbReference>
<dbReference type="HOGENOM" id="CLU_023982_2_3_0"/>
<dbReference type="RefSeq" id="WP_012415062.1">
    <property type="nucleotide sequence ID" value="NC_010644.1"/>
</dbReference>
<dbReference type="PANTHER" id="PTHR22926:SF3">
    <property type="entry name" value="UNDECAPRENYL-PHOSPHATE ALPHA-N-ACETYLGLUCOSAMINYL 1-PHOSPHATE TRANSFERASE"/>
    <property type="match status" value="1"/>
</dbReference>
<dbReference type="AlphaFoldDB" id="B2KD51"/>